<dbReference type="InterPro" id="IPR036424">
    <property type="entry name" value="UPP_synth-like_sf"/>
</dbReference>
<dbReference type="HAMAP" id="MF_01139">
    <property type="entry name" value="ISPT"/>
    <property type="match status" value="1"/>
</dbReference>
<evidence type="ECO:0000256" key="2">
    <source>
        <dbReference type="HAMAP-Rule" id="MF_01139"/>
    </source>
</evidence>
<dbReference type="FunFam" id="3.40.1180.10:FF:000001">
    <property type="entry name" value="(2E,6E)-farnesyl-diphosphate-specific ditrans,polycis-undecaprenyl-diphosphate synthase"/>
    <property type="match status" value="1"/>
</dbReference>
<gene>
    <name evidence="3" type="primary">uppS</name>
    <name evidence="3" type="ORF">IAC08_05025</name>
</gene>
<feature type="binding site" evidence="2">
    <location>
        <position position="33"/>
    </location>
    <ligand>
        <name>substrate</name>
    </ligand>
</feature>
<dbReference type="AlphaFoldDB" id="A0A9D9N047"/>
<comment type="caution">
    <text evidence="3">The sequence shown here is derived from an EMBL/GenBank/DDBJ whole genome shotgun (WGS) entry which is preliminary data.</text>
</comment>
<evidence type="ECO:0000313" key="4">
    <source>
        <dbReference type="Proteomes" id="UP000823617"/>
    </source>
</evidence>
<feature type="active site" evidence="2">
    <location>
        <position position="16"/>
    </location>
</feature>
<comment type="similarity">
    <text evidence="2">Belongs to the UPP synthase family.</text>
</comment>
<keyword evidence="2" id="KW-0479">Metal-binding</keyword>
<feature type="binding site" evidence="2">
    <location>
        <position position="187"/>
    </location>
    <ligand>
        <name>substrate</name>
    </ligand>
</feature>
<dbReference type="GO" id="GO:0000287">
    <property type="term" value="F:magnesium ion binding"/>
    <property type="evidence" value="ECO:0007669"/>
    <property type="project" value="UniProtKB-UniRule"/>
</dbReference>
<dbReference type="PANTHER" id="PTHR10291">
    <property type="entry name" value="DEHYDRODOLICHYL DIPHOSPHATE SYNTHASE FAMILY MEMBER"/>
    <property type="match status" value="1"/>
</dbReference>
<keyword evidence="2" id="KW-0460">Magnesium</keyword>
<dbReference type="GO" id="GO:0016094">
    <property type="term" value="P:polyprenol biosynthetic process"/>
    <property type="evidence" value="ECO:0007669"/>
    <property type="project" value="TreeGrafter"/>
</dbReference>
<dbReference type="CDD" id="cd00475">
    <property type="entry name" value="Cis_IPPS"/>
    <property type="match status" value="1"/>
</dbReference>
<dbReference type="Pfam" id="PF01255">
    <property type="entry name" value="Prenyltransf"/>
    <property type="match status" value="1"/>
</dbReference>
<proteinExistence type="inferred from homology"/>
<dbReference type="Proteomes" id="UP000823617">
    <property type="component" value="Unassembled WGS sequence"/>
</dbReference>
<dbReference type="SUPFAM" id="SSF64005">
    <property type="entry name" value="Undecaprenyl diphosphate synthase"/>
    <property type="match status" value="1"/>
</dbReference>
<evidence type="ECO:0000256" key="1">
    <source>
        <dbReference type="ARBA" id="ARBA00022679"/>
    </source>
</evidence>
<feature type="binding site" evidence="2">
    <location>
        <position position="29"/>
    </location>
    <ligand>
        <name>substrate</name>
    </ligand>
</feature>
<accession>A0A9D9N047</accession>
<feature type="active site" description="Proton acceptor" evidence="2">
    <location>
        <position position="64"/>
    </location>
</feature>
<dbReference type="GO" id="GO:0045547">
    <property type="term" value="F:ditrans,polycis-polyprenyl diphosphate synthase [(2E,6E)-farnesyl diphosphate specific] activity"/>
    <property type="evidence" value="ECO:0007669"/>
    <property type="project" value="TreeGrafter"/>
</dbReference>
<dbReference type="Gene3D" id="3.40.1180.10">
    <property type="entry name" value="Decaprenyl diphosphate synthase-like"/>
    <property type="match status" value="1"/>
</dbReference>
<protein>
    <recommendedName>
        <fullName evidence="2">Isoprenyl transferase</fullName>
        <ecNumber evidence="2">2.5.1.-</ecNumber>
    </recommendedName>
</protein>
<keyword evidence="1 2" id="KW-0808">Transferase</keyword>
<dbReference type="PANTHER" id="PTHR10291:SF0">
    <property type="entry name" value="DEHYDRODOLICHYL DIPHOSPHATE SYNTHASE 2"/>
    <property type="match status" value="1"/>
</dbReference>
<feature type="binding site" evidence="2">
    <location>
        <begin position="17"/>
        <end position="20"/>
    </location>
    <ligand>
        <name>substrate</name>
    </ligand>
</feature>
<feature type="binding site" evidence="2">
    <location>
        <position position="65"/>
    </location>
    <ligand>
        <name>substrate</name>
    </ligand>
</feature>
<dbReference type="InterPro" id="IPR001441">
    <property type="entry name" value="UPP_synth-like"/>
</dbReference>
<dbReference type="PROSITE" id="PS01066">
    <property type="entry name" value="UPP_SYNTHASE"/>
    <property type="match status" value="1"/>
</dbReference>
<dbReference type="EMBL" id="JADIMK010000050">
    <property type="protein sequence ID" value="MBO8455747.1"/>
    <property type="molecule type" value="Genomic_DNA"/>
</dbReference>
<feature type="binding site" evidence="2">
    <location>
        <position position="206"/>
    </location>
    <ligand>
        <name>Mg(2+)</name>
        <dbReference type="ChEBI" id="CHEBI:18420"/>
    </ligand>
</feature>
<feature type="binding site" evidence="2">
    <location>
        <position position="67"/>
    </location>
    <ligand>
        <name>substrate</name>
    </ligand>
</feature>
<comment type="subunit">
    <text evidence="2">Homodimer.</text>
</comment>
<comment type="function">
    <text evidence="2">Catalyzes the condensation of isopentenyl diphosphate (IPP) with allylic pyrophosphates generating different type of terpenoids.</text>
</comment>
<comment type="cofactor">
    <cofactor evidence="2">
        <name>Mg(2+)</name>
        <dbReference type="ChEBI" id="CHEBI:18420"/>
    </cofactor>
    <text evidence="2">Binds 2 magnesium ions per subunit.</text>
</comment>
<name>A0A9D9N047_9BACT</name>
<reference evidence="3" key="1">
    <citation type="submission" date="2020-10" db="EMBL/GenBank/DDBJ databases">
        <authorList>
            <person name="Gilroy R."/>
        </authorList>
    </citation>
    <scope>NUCLEOTIDE SEQUENCE</scope>
    <source>
        <strain evidence="3">B1-3475</strain>
    </source>
</reference>
<feature type="binding site" evidence="2">
    <location>
        <begin position="193"/>
        <end position="195"/>
    </location>
    <ligand>
        <name>substrate</name>
    </ligand>
</feature>
<dbReference type="InterPro" id="IPR018520">
    <property type="entry name" value="UPP_synth-like_CS"/>
</dbReference>
<feature type="binding site" evidence="2">
    <location>
        <position position="21"/>
    </location>
    <ligand>
        <name>substrate</name>
    </ligand>
</feature>
<dbReference type="EC" id="2.5.1.-" evidence="2"/>
<feature type="binding site" evidence="2">
    <location>
        <position position="16"/>
    </location>
    <ligand>
        <name>Mg(2+)</name>
        <dbReference type="ChEBI" id="CHEBI:18420"/>
    </ligand>
</feature>
<reference evidence="3" key="2">
    <citation type="journal article" date="2021" name="PeerJ">
        <title>Extensive microbial diversity within the chicken gut microbiome revealed by metagenomics and culture.</title>
        <authorList>
            <person name="Gilroy R."/>
            <person name="Ravi A."/>
            <person name="Getino M."/>
            <person name="Pursley I."/>
            <person name="Horton D.L."/>
            <person name="Alikhan N.F."/>
            <person name="Baker D."/>
            <person name="Gharbi K."/>
            <person name="Hall N."/>
            <person name="Watson M."/>
            <person name="Adriaenssens E.M."/>
            <person name="Foster-Nyarko E."/>
            <person name="Jarju S."/>
            <person name="Secka A."/>
            <person name="Antonio M."/>
            <person name="Oren A."/>
            <person name="Chaudhuri R.R."/>
            <person name="La Ragione R."/>
            <person name="Hildebrand F."/>
            <person name="Pallen M.J."/>
        </authorList>
    </citation>
    <scope>NUCLEOTIDE SEQUENCE</scope>
    <source>
        <strain evidence="3">B1-3475</strain>
    </source>
</reference>
<dbReference type="NCBIfam" id="TIGR00055">
    <property type="entry name" value="uppS"/>
    <property type="match status" value="1"/>
</dbReference>
<sequence>MEEQKRIPRHVSIIMDGNGRWAEERGKERVFGHAAGVESVRACTEAAVETGIKYLSLFAFSEENWNRPEHEVHTLMELMVKAMRDELPVMMKNSVRFVVIGNRARLSDSLNSMIDDCMARTASNDRLILVIFLSYSGKWDMLQAAKRMALDLEAHPERREEILDMGVDGFSRYLSTAGIPDPDLIIRTSGECRLSNFLLWQAAYSEFLFTDVLWPDFRKDEFRAALDEYAHRDRRFGRVKP</sequence>
<evidence type="ECO:0000313" key="3">
    <source>
        <dbReference type="EMBL" id="MBO8455747.1"/>
    </source>
</evidence>
<feature type="binding site" evidence="2">
    <location>
        <begin position="61"/>
        <end position="63"/>
    </location>
    <ligand>
        <name>substrate</name>
    </ligand>
</feature>
<organism evidence="3 4">
    <name type="scientific">Candidatus Cryptobacteroides intestinigallinarum</name>
    <dbReference type="NCBI Taxonomy" id="2840767"/>
    <lineage>
        <taxon>Bacteria</taxon>
        <taxon>Pseudomonadati</taxon>
        <taxon>Bacteroidota</taxon>
        <taxon>Bacteroidia</taxon>
        <taxon>Bacteroidales</taxon>
        <taxon>Candidatus Cryptobacteroides</taxon>
    </lineage>
</organism>